<dbReference type="KEGG" id="sfol:H3H32_12455"/>
<evidence type="ECO:0000256" key="2">
    <source>
        <dbReference type="ARBA" id="ARBA00006153"/>
    </source>
</evidence>
<evidence type="ECO:0000256" key="3">
    <source>
        <dbReference type="ARBA" id="ARBA00011738"/>
    </source>
</evidence>
<dbReference type="Pfam" id="PF01546">
    <property type="entry name" value="Peptidase_M20"/>
    <property type="match status" value="1"/>
</dbReference>
<evidence type="ECO:0000256" key="6">
    <source>
        <dbReference type="ARBA" id="ARBA00023211"/>
    </source>
</evidence>
<dbReference type="InterPro" id="IPR011650">
    <property type="entry name" value="Peptidase_M20_dimer"/>
</dbReference>
<dbReference type="Proteomes" id="UP000515369">
    <property type="component" value="Chromosome"/>
</dbReference>
<feature type="binding site" evidence="7">
    <location>
        <position position="93"/>
    </location>
    <ligand>
        <name>Zn(2+)</name>
        <dbReference type="ChEBI" id="CHEBI:29105"/>
        <label>1</label>
    </ligand>
</feature>
<proteinExistence type="inferred from homology"/>
<feature type="binding site" evidence="7">
    <location>
        <position position="192"/>
    </location>
    <ligand>
        <name>Zn(2+)</name>
        <dbReference type="ChEBI" id="CHEBI:29105"/>
        <label>1</label>
    </ligand>
</feature>
<dbReference type="PIRSF" id="PIRSF001235">
    <property type="entry name" value="Amidase_carbamoylase"/>
    <property type="match status" value="1"/>
</dbReference>
<organism evidence="10 11">
    <name type="scientific">Spirosoma foliorum</name>
    <dbReference type="NCBI Taxonomy" id="2710596"/>
    <lineage>
        <taxon>Bacteria</taxon>
        <taxon>Pseudomonadati</taxon>
        <taxon>Bacteroidota</taxon>
        <taxon>Cytophagia</taxon>
        <taxon>Cytophagales</taxon>
        <taxon>Cytophagaceae</taxon>
        <taxon>Spirosoma</taxon>
    </lineage>
</organism>
<keyword evidence="5 10" id="KW-0378">Hydrolase</keyword>
<feature type="binding site" evidence="7">
    <location>
        <position position="128"/>
    </location>
    <ligand>
        <name>Zn(2+)</name>
        <dbReference type="ChEBI" id="CHEBI:29105"/>
        <label>2</label>
    </ligand>
</feature>
<dbReference type="RefSeq" id="WP_182463016.1">
    <property type="nucleotide sequence ID" value="NZ_CP059732.1"/>
</dbReference>
<dbReference type="CDD" id="cd03884">
    <property type="entry name" value="M20_bAS"/>
    <property type="match status" value="1"/>
</dbReference>
<dbReference type="InterPro" id="IPR036264">
    <property type="entry name" value="Bact_exopeptidase_dim_dom"/>
</dbReference>
<keyword evidence="11" id="KW-1185">Reference proteome</keyword>
<keyword evidence="4 7" id="KW-0479">Metal-binding</keyword>
<comment type="cofactor">
    <cofactor evidence="7">
        <name>Zn(2+)</name>
        <dbReference type="ChEBI" id="CHEBI:29105"/>
    </cofactor>
    <text evidence="7">Binds 2 Zn(2+) ions per subunit.</text>
</comment>
<dbReference type="Pfam" id="PF07687">
    <property type="entry name" value="M20_dimer"/>
    <property type="match status" value="1"/>
</dbReference>
<dbReference type="InterPro" id="IPR002933">
    <property type="entry name" value="Peptidase_M20"/>
</dbReference>
<comment type="similarity">
    <text evidence="2">Belongs to the peptidase M20 family.</text>
</comment>
<sequence>MTDYLQRAENVLDKINQLAGISDDPTFVTRTFGTKAFLQGSRLIQTWMQEAGLQTRVDAIGNVRGRFVSPMAGAKTFVIASHMDTVVNAGKFDGPMGVIMGLDLIENLRQFGKALPFNLELIAFSDEEGVRFHTTYLGSKVVAGSFDPSLLVKKDESGTSLSEVIQAMGETTDQLPSDAIAPDDWLGYFEIHIEQGPVLYERQVPVAVVTAIAGQKRIEVTFTGMAGHAGTVPMDMRQDALCAAAEFILEVEKFGFANRHNLVSTVGKLNVINAASNVIPGDVSCSLDLRSNDPAFLEYAYRNMQKQCASLCAERSITFQWKLIQETVPVTCDTKLNEMLGQAIQASGYERIDLVSGAGHDGVPISQVSPIAMLFVRCFQGISHNPLENVELTDMAATLQVADRFLNYLIDGFCHSDDRRNLKIS</sequence>
<dbReference type="NCBIfam" id="TIGR01879">
    <property type="entry name" value="hydantase"/>
    <property type="match status" value="1"/>
</dbReference>
<dbReference type="Gene3D" id="3.30.70.360">
    <property type="match status" value="1"/>
</dbReference>
<reference evidence="10 11" key="1">
    <citation type="submission" date="2020-07" db="EMBL/GenBank/DDBJ databases">
        <title>Spirosoma foliorum sp. nov., isolated from the leaves on the Nejang mountain Korea, Republic of.</title>
        <authorList>
            <person name="Ho H."/>
            <person name="Lee Y.-J."/>
            <person name="Nurcahyanto D.-A."/>
            <person name="Kim S.-G."/>
        </authorList>
    </citation>
    <scope>NUCLEOTIDE SEQUENCE [LARGE SCALE GENOMIC DNA]</scope>
    <source>
        <strain evidence="10 11">PL0136</strain>
    </source>
</reference>
<dbReference type="SUPFAM" id="SSF53187">
    <property type="entry name" value="Zn-dependent exopeptidases"/>
    <property type="match status" value="1"/>
</dbReference>
<evidence type="ECO:0000256" key="7">
    <source>
        <dbReference type="PIRSR" id="PIRSR001235-1"/>
    </source>
</evidence>
<comment type="subunit">
    <text evidence="3">Homodimer.</text>
</comment>
<dbReference type="PANTHER" id="PTHR32494">
    <property type="entry name" value="ALLANTOATE DEIMINASE-RELATED"/>
    <property type="match status" value="1"/>
</dbReference>
<feature type="binding site" evidence="7">
    <location>
        <position position="93"/>
    </location>
    <ligand>
        <name>Zn(2+)</name>
        <dbReference type="ChEBI" id="CHEBI:29105"/>
        <label>2</label>
    </ligand>
</feature>
<dbReference type="InterPro" id="IPR010158">
    <property type="entry name" value="Amidase_Cbmase"/>
</dbReference>
<evidence type="ECO:0000256" key="5">
    <source>
        <dbReference type="ARBA" id="ARBA00022801"/>
    </source>
</evidence>
<protein>
    <submittedName>
        <fullName evidence="10">Allantoate amidohydrolase</fullName>
    </submittedName>
</protein>
<feature type="domain" description="Peptidase M20 dimerisation" evidence="9">
    <location>
        <begin position="213"/>
        <end position="312"/>
    </location>
</feature>
<dbReference type="NCBIfam" id="NF006775">
    <property type="entry name" value="PRK09290.2-5"/>
    <property type="match status" value="1"/>
</dbReference>
<evidence type="ECO:0000256" key="8">
    <source>
        <dbReference type="PIRSR" id="PIRSR001235-2"/>
    </source>
</evidence>
<feature type="binding site" evidence="8">
    <location>
        <position position="277"/>
    </location>
    <ligand>
        <name>allantoate</name>
        <dbReference type="ChEBI" id="CHEBI:17536"/>
    </ligand>
</feature>
<evidence type="ECO:0000256" key="4">
    <source>
        <dbReference type="ARBA" id="ARBA00022723"/>
    </source>
</evidence>
<dbReference type="EMBL" id="CP059732">
    <property type="protein sequence ID" value="QMW05635.1"/>
    <property type="molecule type" value="Genomic_DNA"/>
</dbReference>
<name>A0A7G5H3E3_9BACT</name>
<dbReference type="PANTHER" id="PTHR32494:SF19">
    <property type="entry name" value="ALLANTOATE DEIMINASE-RELATED"/>
    <property type="match status" value="1"/>
</dbReference>
<feature type="binding site" evidence="8">
    <location>
        <position position="217"/>
    </location>
    <ligand>
        <name>allantoate</name>
        <dbReference type="ChEBI" id="CHEBI:17536"/>
    </ligand>
</feature>
<dbReference type="SUPFAM" id="SSF55031">
    <property type="entry name" value="Bacterial exopeptidase dimerisation domain"/>
    <property type="match status" value="1"/>
</dbReference>
<accession>A0A7G5H3E3</accession>
<comment type="cofactor">
    <cofactor evidence="1">
        <name>Mn(2+)</name>
        <dbReference type="ChEBI" id="CHEBI:29035"/>
    </cofactor>
</comment>
<evidence type="ECO:0000313" key="10">
    <source>
        <dbReference type="EMBL" id="QMW05635.1"/>
    </source>
</evidence>
<evidence type="ECO:0000259" key="9">
    <source>
        <dbReference type="Pfam" id="PF07687"/>
    </source>
</evidence>
<dbReference type="AlphaFoldDB" id="A0A7G5H3E3"/>
<dbReference type="GO" id="GO:0016813">
    <property type="term" value="F:hydrolase activity, acting on carbon-nitrogen (but not peptide) bonds, in linear amidines"/>
    <property type="evidence" value="ECO:0007669"/>
    <property type="project" value="InterPro"/>
</dbReference>
<feature type="binding site" evidence="7">
    <location>
        <position position="384"/>
    </location>
    <ligand>
        <name>Zn(2+)</name>
        <dbReference type="ChEBI" id="CHEBI:29105"/>
        <label>2</label>
    </ligand>
</feature>
<feature type="binding site" evidence="7">
    <location>
        <position position="82"/>
    </location>
    <ligand>
        <name>Zn(2+)</name>
        <dbReference type="ChEBI" id="CHEBI:29105"/>
        <label>1</label>
    </ligand>
</feature>
<dbReference type="GO" id="GO:0046872">
    <property type="term" value="F:metal ion binding"/>
    <property type="evidence" value="ECO:0007669"/>
    <property type="project" value="UniProtKB-KW"/>
</dbReference>
<gene>
    <name evidence="10" type="ORF">H3H32_12455</name>
</gene>
<evidence type="ECO:0000256" key="1">
    <source>
        <dbReference type="ARBA" id="ARBA00001936"/>
    </source>
</evidence>
<feature type="binding site" evidence="8">
    <location>
        <position position="290"/>
    </location>
    <ligand>
        <name>allantoate</name>
        <dbReference type="ChEBI" id="CHEBI:17536"/>
    </ligand>
</feature>
<keyword evidence="6" id="KW-0464">Manganese</keyword>
<evidence type="ECO:0000313" key="11">
    <source>
        <dbReference type="Proteomes" id="UP000515369"/>
    </source>
</evidence>
<keyword evidence="7" id="KW-0862">Zinc</keyword>
<dbReference type="Gene3D" id="3.40.630.10">
    <property type="entry name" value="Zn peptidases"/>
    <property type="match status" value="1"/>
</dbReference>